<dbReference type="HOGENOM" id="CLU_029507_1_3_6"/>
<dbReference type="InterPro" id="IPR029759">
    <property type="entry name" value="GPX_AS"/>
</dbReference>
<dbReference type="PRINTS" id="PR01011">
    <property type="entry name" value="GLUTPROXDASE"/>
</dbReference>
<proteinExistence type="inferred from homology"/>
<feature type="chain" id="PRO_5001530085" description="Glutathione peroxidase" evidence="6">
    <location>
        <begin position="20"/>
        <end position="184"/>
    </location>
</feature>
<keyword evidence="6" id="KW-0732">Signal</keyword>
<sequence>MSRYLLISLFFFAPLAAQAADCPPLLAQQGHLQKLRSKVDLDLCELYAGKPLLVVNTASHCGFTPQFKGLEAIYQRYKGQGLEVLGVPSDDFKQEDADTEVTAKVCYGNYGVTFNMTQVQPVRGDDAIPLFKELARQADQAPRWNFYKYVVDRQGKVVGEFPSLTKPDDPALQAAIEKAIASQP</sequence>
<dbReference type="PROSITE" id="PS51352">
    <property type="entry name" value="THIOREDOXIN_2"/>
    <property type="match status" value="1"/>
</dbReference>
<evidence type="ECO:0000256" key="4">
    <source>
        <dbReference type="PIRSR" id="PIRSR000303-1"/>
    </source>
</evidence>
<dbReference type="PIRSF" id="PIRSF000303">
    <property type="entry name" value="Glutathion_perox"/>
    <property type="match status" value="1"/>
</dbReference>
<dbReference type="GO" id="GO:0004601">
    <property type="term" value="F:peroxidase activity"/>
    <property type="evidence" value="ECO:0007669"/>
    <property type="project" value="UniProtKB-KW"/>
</dbReference>
<evidence type="ECO:0000256" key="6">
    <source>
        <dbReference type="SAM" id="SignalP"/>
    </source>
</evidence>
<dbReference type="PROSITE" id="PS00460">
    <property type="entry name" value="GLUTATHIONE_PEROXID_1"/>
    <property type="match status" value="1"/>
</dbReference>
<reference evidence="8 9" key="1">
    <citation type="submission" date="2013-03" db="EMBL/GenBank/DDBJ databases">
        <authorList>
            <person name="Linke B."/>
        </authorList>
    </citation>
    <scope>NUCLEOTIDE SEQUENCE [LARGE SCALE GENOMIC DNA]</scope>
    <source>
        <strain evidence="8 9">B13</strain>
    </source>
</reference>
<dbReference type="KEGG" id="pkc:PKB_4059"/>
<dbReference type="PANTHER" id="PTHR11592">
    <property type="entry name" value="GLUTATHIONE PEROXIDASE"/>
    <property type="match status" value="1"/>
</dbReference>
<evidence type="ECO:0000313" key="8">
    <source>
        <dbReference type="EMBL" id="CDF85388.1"/>
    </source>
</evidence>
<protein>
    <recommendedName>
        <fullName evidence="5">Glutathione peroxidase</fullName>
    </recommendedName>
</protein>
<evidence type="ECO:0000256" key="2">
    <source>
        <dbReference type="ARBA" id="ARBA00022559"/>
    </source>
</evidence>
<dbReference type="InterPro" id="IPR000889">
    <property type="entry name" value="Glutathione_peroxidase"/>
</dbReference>
<reference evidence="8 9" key="2">
    <citation type="submission" date="2014-05" db="EMBL/GenBank/DDBJ databases">
        <title>Genome sequence of the 3-chlorobenzoate degrading bacterium Pseudomonas knackmussii B13 shows multiple evidence for horizontal gene transfer.</title>
        <authorList>
            <person name="Miyazaki R."/>
            <person name="Bertelli C."/>
            <person name="Falquet L."/>
            <person name="Robinson-Rechavi M."/>
            <person name="Gharib W."/>
            <person name="Roy S."/>
            <person name="Van der Meer J.R."/>
        </authorList>
    </citation>
    <scope>NUCLEOTIDE SEQUENCE [LARGE SCALE GENOMIC DNA]</scope>
    <source>
        <strain evidence="8 9">B13</strain>
    </source>
</reference>
<dbReference type="SUPFAM" id="SSF52833">
    <property type="entry name" value="Thioredoxin-like"/>
    <property type="match status" value="1"/>
</dbReference>
<dbReference type="Proteomes" id="UP000025241">
    <property type="component" value="Chromosome I"/>
</dbReference>
<accession>A0A024HLS0</accession>
<dbReference type="STRING" id="1301098.PKB_4059"/>
<feature type="active site" evidence="4">
    <location>
        <position position="61"/>
    </location>
</feature>
<dbReference type="AlphaFoldDB" id="A0A024HLS0"/>
<comment type="similarity">
    <text evidence="1 5">Belongs to the glutathione peroxidase family.</text>
</comment>
<dbReference type="CDD" id="cd00340">
    <property type="entry name" value="GSH_Peroxidase"/>
    <property type="match status" value="1"/>
</dbReference>
<gene>
    <name evidence="8" type="primary">gpwA</name>
    <name evidence="8" type="ORF">PKB_4059</name>
</gene>
<dbReference type="RefSeq" id="WP_052355337.1">
    <property type="nucleotide sequence ID" value="NZ_HG322950.1"/>
</dbReference>
<keyword evidence="2 5" id="KW-0575">Peroxidase</keyword>
<keyword evidence="3 5" id="KW-0560">Oxidoreductase</keyword>
<name>A0A024HLS0_PSEKB</name>
<evidence type="ECO:0000256" key="1">
    <source>
        <dbReference type="ARBA" id="ARBA00006926"/>
    </source>
</evidence>
<keyword evidence="9" id="KW-1185">Reference proteome</keyword>
<dbReference type="PATRIC" id="fig|1301098.3.peg.4066"/>
<dbReference type="PROSITE" id="PS51355">
    <property type="entry name" value="GLUTATHIONE_PEROXID_3"/>
    <property type="match status" value="1"/>
</dbReference>
<dbReference type="InterPro" id="IPR013766">
    <property type="entry name" value="Thioredoxin_domain"/>
</dbReference>
<evidence type="ECO:0000256" key="5">
    <source>
        <dbReference type="RuleBase" id="RU000499"/>
    </source>
</evidence>
<organism evidence="8 9">
    <name type="scientific">Pseudomonas knackmussii (strain DSM 6978 / CCUG 54928 / LMG 23759 / B13)</name>
    <dbReference type="NCBI Taxonomy" id="1301098"/>
    <lineage>
        <taxon>Bacteria</taxon>
        <taxon>Pseudomonadati</taxon>
        <taxon>Pseudomonadota</taxon>
        <taxon>Gammaproteobacteria</taxon>
        <taxon>Pseudomonadales</taxon>
        <taxon>Pseudomonadaceae</taxon>
        <taxon>Pseudomonas</taxon>
    </lineage>
</organism>
<dbReference type="Gene3D" id="3.40.30.10">
    <property type="entry name" value="Glutaredoxin"/>
    <property type="match status" value="1"/>
</dbReference>
<feature type="signal peptide" evidence="6">
    <location>
        <begin position="1"/>
        <end position="19"/>
    </location>
</feature>
<evidence type="ECO:0000259" key="7">
    <source>
        <dbReference type="PROSITE" id="PS51352"/>
    </source>
</evidence>
<dbReference type="GO" id="GO:0034599">
    <property type="term" value="P:cellular response to oxidative stress"/>
    <property type="evidence" value="ECO:0007669"/>
    <property type="project" value="TreeGrafter"/>
</dbReference>
<dbReference type="PANTHER" id="PTHR11592:SF44">
    <property type="entry name" value="GLUTATHIONE PEROXIDASE"/>
    <property type="match status" value="1"/>
</dbReference>
<dbReference type="EMBL" id="HG322950">
    <property type="protein sequence ID" value="CDF85388.1"/>
    <property type="molecule type" value="Genomic_DNA"/>
</dbReference>
<dbReference type="eggNOG" id="COG0386">
    <property type="taxonomic scope" value="Bacteria"/>
</dbReference>
<evidence type="ECO:0000256" key="3">
    <source>
        <dbReference type="ARBA" id="ARBA00023002"/>
    </source>
</evidence>
<dbReference type="FunFam" id="3.40.30.10:FF:000246">
    <property type="entry name" value="Glutathione peroxidase"/>
    <property type="match status" value="1"/>
</dbReference>
<dbReference type="Pfam" id="PF00255">
    <property type="entry name" value="GSHPx"/>
    <property type="match status" value="1"/>
</dbReference>
<feature type="domain" description="Thioredoxin" evidence="7">
    <location>
        <begin position="14"/>
        <end position="181"/>
    </location>
</feature>
<dbReference type="OrthoDB" id="9785502at2"/>
<evidence type="ECO:0000313" key="9">
    <source>
        <dbReference type="Proteomes" id="UP000025241"/>
    </source>
</evidence>
<dbReference type="InterPro" id="IPR036249">
    <property type="entry name" value="Thioredoxin-like_sf"/>
</dbReference>